<name>A0A0A3HWY4_9BACL</name>
<dbReference type="EMBL" id="JPVO01000053">
    <property type="protein sequence ID" value="KGR74858.1"/>
    <property type="molecule type" value="Genomic_DNA"/>
</dbReference>
<keyword evidence="2" id="KW-1185">Reference proteome</keyword>
<dbReference type="InterPro" id="IPR012347">
    <property type="entry name" value="Ferritin-like"/>
</dbReference>
<proteinExistence type="predicted"/>
<protein>
    <recommendedName>
        <fullName evidence="3">Spore coat protein</fullName>
    </recommendedName>
</protein>
<accession>A0A0A3HWY4</accession>
<evidence type="ECO:0000313" key="1">
    <source>
        <dbReference type="EMBL" id="KGR74858.1"/>
    </source>
</evidence>
<dbReference type="Gene3D" id="1.20.1260.10">
    <property type="match status" value="1"/>
</dbReference>
<dbReference type="OrthoDB" id="2356617at2"/>
<comment type="caution">
    <text evidence="1">The sequence shown here is derived from an EMBL/GenBank/DDBJ whole genome shotgun (WGS) entry which is preliminary data.</text>
</comment>
<dbReference type="AlphaFoldDB" id="A0A0A3HWY4"/>
<dbReference type="RefSeq" id="WP_036201459.1">
    <property type="nucleotide sequence ID" value="NZ_AVCY01000003.1"/>
</dbReference>
<sequence length="62" mass="7127">MKEKLGVHERLEIHELLTFKTLCLTKSTAMAPLAQDEELKRLLSETSQIDRESIQALQGYLQ</sequence>
<gene>
    <name evidence="1" type="ORF">CD33_13885</name>
</gene>
<evidence type="ECO:0008006" key="3">
    <source>
        <dbReference type="Google" id="ProtNLM"/>
    </source>
</evidence>
<dbReference type="eggNOG" id="ENOG5033AQH">
    <property type="taxonomic scope" value="Bacteria"/>
</dbReference>
<evidence type="ECO:0000313" key="2">
    <source>
        <dbReference type="Proteomes" id="UP000030408"/>
    </source>
</evidence>
<dbReference type="Proteomes" id="UP000030408">
    <property type="component" value="Unassembled WGS sequence"/>
</dbReference>
<organism evidence="1 2">
    <name type="scientific">Ureibacillus sinduriensis BLB-1 = JCM 15800</name>
    <dbReference type="NCBI Taxonomy" id="1384057"/>
    <lineage>
        <taxon>Bacteria</taxon>
        <taxon>Bacillati</taxon>
        <taxon>Bacillota</taxon>
        <taxon>Bacilli</taxon>
        <taxon>Bacillales</taxon>
        <taxon>Caryophanaceae</taxon>
        <taxon>Ureibacillus</taxon>
    </lineage>
</organism>
<reference evidence="1 2" key="1">
    <citation type="submission" date="2014-02" db="EMBL/GenBank/DDBJ databases">
        <title>Draft genome sequence of Lysinibacillus sinduriensis JCM 15800.</title>
        <authorList>
            <person name="Zhang F."/>
            <person name="Wang G."/>
            <person name="Zhang L."/>
        </authorList>
    </citation>
    <scope>NUCLEOTIDE SEQUENCE [LARGE SCALE GENOMIC DNA]</scope>
    <source>
        <strain evidence="1 2">JCM 15800</strain>
    </source>
</reference>